<feature type="compositionally biased region" description="Acidic residues" evidence="1">
    <location>
        <begin position="1075"/>
        <end position="1085"/>
    </location>
</feature>
<feature type="compositionally biased region" description="Basic residues" evidence="1">
    <location>
        <begin position="71"/>
        <end position="82"/>
    </location>
</feature>
<feature type="region of interest" description="Disordered" evidence="1">
    <location>
        <begin position="706"/>
        <end position="727"/>
    </location>
</feature>
<keyword evidence="2" id="KW-0812">Transmembrane</keyword>
<dbReference type="OrthoDB" id="73448at2759"/>
<feature type="compositionally biased region" description="Basic and acidic residues" evidence="1">
    <location>
        <begin position="994"/>
        <end position="1006"/>
    </location>
</feature>
<reference evidence="4" key="1">
    <citation type="submission" date="2017-03" db="EMBL/GenBank/DDBJ databases">
        <title>Phytopthora megakarya and P. palmivora, two closely related causual agents of cacao black pod achieved similar genome size and gene model numbers by different mechanisms.</title>
        <authorList>
            <person name="Ali S."/>
            <person name="Shao J."/>
            <person name="Larry D.J."/>
            <person name="Kronmiller B."/>
            <person name="Shen D."/>
            <person name="Strem M.D."/>
            <person name="Melnick R.L."/>
            <person name="Guiltinan M.J."/>
            <person name="Tyler B.M."/>
            <person name="Meinhardt L.W."/>
            <person name="Bailey B.A."/>
        </authorList>
    </citation>
    <scope>NUCLEOTIDE SEQUENCE [LARGE SCALE GENOMIC DNA]</scope>
    <source>
        <strain evidence="4">zdho120</strain>
    </source>
</reference>
<gene>
    <name evidence="3" type="ORF">PHMEG_0002803</name>
</gene>
<feature type="region of interest" description="Disordered" evidence="1">
    <location>
        <begin position="1213"/>
        <end position="1244"/>
    </location>
</feature>
<name>A0A225WZU1_9STRA</name>
<dbReference type="AlphaFoldDB" id="A0A225WZU1"/>
<dbReference type="Proteomes" id="UP000198211">
    <property type="component" value="Unassembled WGS sequence"/>
</dbReference>
<evidence type="ECO:0000256" key="1">
    <source>
        <dbReference type="SAM" id="MobiDB-lite"/>
    </source>
</evidence>
<evidence type="ECO:0000313" key="4">
    <source>
        <dbReference type="Proteomes" id="UP000198211"/>
    </source>
</evidence>
<keyword evidence="2" id="KW-0472">Membrane</keyword>
<feature type="compositionally biased region" description="Basic and acidic residues" evidence="1">
    <location>
        <begin position="110"/>
        <end position="123"/>
    </location>
</feature>
<feature type="region of interest" description="Disordered" evidence="1">
    <location>
        <begin position="809"/>
        <end position="883"/>
    </location>
</feature>
<keyword evidence="2" id="KW-1133">Transmembrane helix</keyword>
<feature type="compositionally biased region" description="Acidic residues" evidence="1">
    <location>
        <begin position="718"/>
        <end position="727"/>
    </location>
</feature>
<dbReference type="STRING" id="4795.A0A225WZU1"/>
<protein>
    <submittedName>
        <fullName evidence="3">Uncharacterized protein</fullName>
    </submittedName>
</protein>
<feature type="region of interest" description="Disordered" evidence="1">
    <location>
        <begin position="1059"/>
        <end position="1101"/>
    </location>
</feature>
<keyword evidence="4" id="KW-1185">Reference proteome</keyword>
<comment type="caution">
    <text evidence="3">The sequence shown here is derived from an EMBL/GenBank/DDBJ whole genome shotgun (WGS) entry which is preliminary data.</text>
</comment>
<feature type="compositionally biased region" description="Polar residues" evidence="1">
    <location>
        <begin position="229"/>
        <end position="241"/>
    </location>
</feature>
<organism evidence="3 4">
    <name type="scientific">Phytophthora megakarya</name>
    <dbReference type="NCBI Taxonomy" id="4795"/>
    <lineage>
        <taxon>Eukaryota</taxon>
        <taxon>Sar</taxon>
        <taxon>Stramenopiles</taxon>
        <taxon>Oomycota</taxon>
        <taxon>Peronosporomycetes</taxon>
        <taxon>Peronosporales</taxon>
        <taxon>Peronosporaceae</taxon>
        <taxon>Phytophthora</taxon>
    </lineage>
</organism>
<feature type="region of interest" description="Disordered" evidence="1">
    <location>
        <begin position="968"/>
        <end position="1025"/>
    </location>
</feature>
<feature type="compositionally biased region" description="Basic and acidic residues" evidence="1">
    <location>
        <begin position="54"/>
        <end position="70"/>
    </location>
</feature>
<proteinExistence type="predicted"/>
<dbReference type="EMBL" id="NBNE01000132">
    <property type="protein sequence ID" value="OWZ22488.1"/>
    <property type="molecule type" value="Genomic_DNA"/>
</dbReference>
<evidence type="ECO:0000313" key="3">
    <source>
        <dbReference type="EMBL" id="OWZ22488.1"/>
    </source>
</evidence>
<feature type="compositionally biased region" description="Polar residues" evidence="1">
    <location>
        <begin position="147"/>
        <end position="156"/>
    </location>
</feature>
<feature type="compositionally biased region" description="Polar residues" evidence="1">
    <location>
        <begin position="1215"/>
        <end position="1236"/>
    </location>
</feature>
<accession>A0A225WZU1</accession>
<feature type="compositionally biased region" description="Acidic residues" evidence="1">
    <location>
        <begin position="820"/>
        <end position="831"/>
    </location>
</feature>
<feature type="region of interest" description="Disordered" evidence="1">
    <location>
        <begin position="739"/>
        <end position="774"/>
    </location>
</feature>
<feature type="transmembrane region" description="Helical" evidence="2">
    <location>
        <begin position="332"/>
        <end position="354"/>
    </location>
</feature>
<feature type="compositionally biased region" description="Acidic residues" evidence="1">
    <location>
        <begin position="847"/>
        <end position="866"/>
    </location>
</feature>
<feature type="region of interest" description="Disordered" evidence="1">
    <location>
        <begin position="33"/>
        <end position="245"/>
    </location>
</feature>
<sequence length="1277" mass="136146">MAKVYGKRYAGREKWLFAELTKRYGAAKVSALKAQYESGSGGGASTTTSNSDSGKSDQHPAQKSTTSDHPKTKRQGHPRHPQFFHPPTPASNVDLSGGIPSAPASVTHPVESDPSHSQSRQEAEGAGATIPNDKVPSGPTDRVSPGQRDNSGNISAFSGPPPSIPTPHDGGEGNNAATVGTEGPPMMNGPPRSIQREERIGQLKSPPPPPPSGMDSNNAAPLGLRQRHNTAGPTAHGQQKTGVEPPAVTLEGLLKELYKTHQPDKLKNVSIVAKQYAGKERELVGLLKGKYGALSVKHLEENLDVLERAHRARTGGKNGEKKRGCFIRMISLMFWLSVLLYFSFGAVFVSFVVLDAWECHTVDSDDQELEAEECVPLKKELKTFTYERVADYMSQSHPEACFCLEWKTRESALFTTLSGDDLVSLMRLVPFSPESFGASWIGSVKEQVPSQEFYDSYAKPVVDLSLDVGSFVWTSVLELAGYEEGSDAKVDVVKDAVGSDDTADILSLDHGSESDEHANSLEELSDEVENESFVNEVESANQLSEEVEAGLAAEVETTGEYVSLEQIPVVEEVGTFGDELETDEIGVAKEEESIVENIVNVEEDATIIDGESSSFGSTDEEYNTVESTEPVESENAPVEEAELADADDADFVGEAEVTETMTKDDGVIGRIEEAESVDGDNEGVSASIETDVVDAMIDEAQEVSNFEVEGNEERNEEASADENVVESDDIVEVEVHQEGLDLSYPESEVTEDEQVVESVETSADDVEVESESVVVEDVLSEDIVAEMKAVAQSEDAGADGLMKSEAELADAFDLPTPGDGDAELTESESDIEAARDASEVEATSEASEVDVESADLESSDSEDLEVEGSSYSELKAESESAVDGAGVELSILADVDASVQGLEDGNSASSESVAGETDGDTEAIATEVESEVATPFDEVDVAASGEGFADVTVEEELTMTEGEIELASISNDVDETNVASEESTLSSLGEDVVVVEKEAGESDEHITVPVEAENADGVASNDMDESDVPVDVDAAIPEADVEIAGVSNEILVEHESEFVESKEKVDETFSIPAEIDSDGEEEVVAEVESTSPSEIEAESMDGLVDEDAAVENEVDLTTLSETDTEQSASEVEVASELVEESVAIEGTERSVDTDAADIAEDVSIDDVNIAGSFGYEDVDAPVSYGSTVDQAYKATESSNFFSVDADEVSHKVGLSPNSNTVEFVSRDAGSTSLANSDNDDDDGEDEEIAFMEELEDPDEVLRMAEQAAAAELSMDSR</sequence>
<feature type="compositionally biased region" description="Polar residues" evidence="1">
    <location>
        <begin position="977"/>
        <end position="987"/>
    </location>
</feature>
<evidence type="ECO:0000256" key="2">
    <source>
        <dbReference type="SAM" id="Phobius"/>
    </source>
</evidence>